<dbReference type="Proteomes" id="UP000244152">
    <property type="component" value="Unassembled WGS sequence"/>
</dbReference>
<sequence>MTIEMAAQTWRRGQYDEALTKKQKRIIERDVETLFSPAAFLRELTLDELKLLSPFHPQVEWRGTSVFLSAKAIAALRRLIGLLGDLALLSNSVSPAEIDSAIRTSYSRWLNKGSKPAGREFVEEVIQSLIQQIRHYEFLVQVEGLDLKDQDILYLGSMRIQQSDKALLENVDFNGFLDTEKLYSQFKETHWLIGSAKGSVDIASEQFENQIVLTIGILAVYSAALNKTAIRSTRVRALTSPPEYRKAVRSLRWEMGGKNPSLSDAWGLEQDLPLDSATVLYLTNECFLKQLSALPDKRNRSELEDTIVRAVYWFAEAYKDRNLTMQFVKLWSCAECFFSIDQDHITEMNAKGITAVLTFAGFNVIKPEDYPEFKRQIKKLYQLRSKAIHRAEFGHIEAKVVDNFSYWVAWVIISMVALTERGYKTLREVKVEPPRVL</sequence>
<dbReference type="RefSeq" id="WP_107762467.1">
    <property type="nucleotide sequence ID" value="NZ_QAOK01000016.1"/>
</dbReference>
<evidence type="ECO:0000313" key="2">
    <source>
        <dbReference type="Proteomes" id="UP000244152"/>
    </source>
</evidence>
<dbReference type="AlphaFoldDB" id="A0A2T5I964"/>
<proteinExistence type="predicted"/>
<name>A0A2T5I964_9PROT</name>
<protein>
    <submittedName>
        <fullName evidence="1">Uncharacterized protein</fullName>
    </submittedName>
</protein>
<dbReference type="EMBL" id="QAOK01000016">
    <property type="protein sequence ID" value="PTQ80371.1"/>
    <property type="molecule type" value="Genomic_DNA"/>
</dbReference>
<comment type="caution">
    <text evidence="1">The sequence shown here is derived from an EMBL/GenBank/DDBJ whole genome shotgun (WGS) entry which is preliminary data.</text>
</comment>
<reference evidence="1 2" key="1">
    <citation type="submission" date="2018-04" db="EMBL/GenBank/DDBJ databases">
        <title>Active sludge and wastewater microbial communities from Klosterneuburg, Austria.</title>
        <authorList>
            <person name="Wagner M."/>
        </authorList>
    </citation>
    <scope>NUCLEOTIDE SEQUENCE [LARGE SCALE GENOMIC DNA]</scope>
    <source>
        <strain evidence="1 2">Nl12</strain>
    </source>
</reference>
<gene>
    <name evidence="1" type="ORF">C8R21_1161</name>
</gene>
<accession>A0A2T5I964</accession>
<organism evidence="1 2">
    <name type="scientific">Nitrosospira multiformis</name>
    <dbReference type="NCBI Taxonomy" id="1231"/>
    <lineage>
        <taxon>Bacteria</taxon>
        <taxon>Pseudomonadati</taxon>
        <taxon>Pseudomonadota</taxon>
        <taxon>Betaproteobacteria</taxon>
        <taxon>Nitrosomonadales</taxon>
        <taxon>Nitrosomonadaceae</taxon>
        <taxon>Nitrosospira</taxon>
    </lineage>
</organism>
<evidence type="ECO:0000313" key="1">
    <source>
        <dbReference type="EMBL" id="PTQ80371.1"/>
    </source>
</evidence>